<evidence type="ECO:0000313" key="1">
    <source>
        <dbReference type="EMBL" id="ABO99836.1"/>
    </source>
</evidence>
<accession>A4S804</accession>
<evidence type="ECO:0000313" key="2">
    <source>
        <dbReference type="Proteomes" id="UP000001568"/>
    </source>
</evidence>
<sequence length="49" mass="5678">MKACEDIAEAFEKCGRKNVHWNGLPEDAPDCARELKAMRKCVRKNWRTA</sequence>
<dbReference type="HOGENOM" id="CLU_3145065_0_0_1"/>
<dbReference type="Proteomes" id="UP000001568">
    <property type="component" value="Chromosome 15"/>
</dbReference>
<proteinExistence type="predicted"/>
<protein>
    <submittedName>
        <fullName evidence="1">Uncharacterized protein</fullName>
    </submittedName>
</protein>
<dbReference type="GeneID" id="5005814"/>
<gene>
    <name evidence="1" type="ORF">OSTLU_27680</name>
</gene>
<organism evidence="1 2">
    <name type="scientific">Ostreococcus lucimarinus (strain CCE9901)</name>
    <dbReference type="NCBI Taxonomy" id="436017"/>
    <lineage>
        <taxon>Eukaryota</taxon>
        <taxon>Viridiplantae</taxon>
        <taxon>Chlorophyta</taxon>
        <taxon>Mamiellophyceae</taxon>
        <taxon>Mamiellales</taxon>
        <taxon>Bathycoccaceae</taxon>
        <taxon>Ostreococcus</taxon>
    </lineage>
</organism>
<keyword evidence="2" id="KW-1185">Reference proteome</keyword>
<reference evidence="1 2" key="1">
    <citation type="journal article" date="2007" name="Proc. Natl. Acad. Sci. U.S.A.">
        <title>The tiny eukaryote Ostreococcus provides genomic insights into the paradox of plankton speciation.</title>
        <authorList>
            <person name="Palenik B."/>
            <person name="Grimwood J."/>
            <person name="Aerts A."/>
            <person name="Rouze P."/>
            <person name="Salamov A."/>
            <person name="Putnam N."/>
            <person name="Dupont C."/>
            <person name="Jorgensen R."/>
            <person name="Derelle E."/>
            <person name="Rombauts S."/>
            <person name="Zhou K."/>
            <person name="Otillar R."/>
            <person name="Merchant S.S."/>
            <person name="Podell S."/>
            <person name="Gaasterland T."/>
            <person name="Napoli C."/>
            <person name="Gendler K."/>
            <person name="Manuell A."/>
            <person name="Tai V."/>
            <person name="Vallon O."/>
            <person name="Piganeau G."/>
            <person name="Jancek S."/>
            <person name="Heijde M."/>
            <person name="Jabbari K."/>
            <person name="Bowler C."/>
            <person name="Lohr M."/>
            <person name="Robbens S."/>
            <person name="Werner G."/>
            <person name="Dubchak I."/>
            <person name="Pazour G.J."/>
            <person name="Ren Q."/>
            <person name="Paulsen I."/>
            <person name="Delwiche C."/>
            <person name="Schmutz J."/>
            <person name="Rokhsar D."/>
            <person name="Van de Peer Y."/>
            <person name="Moreau H."/>
            <person name="Grigoriev I.V."/>
        </authorList>
    </citation>
    <scope>NUCLEOTIDE SEQUENCE [LARGE SCALE GENOMIC DNA]</scope>
    <source>
        <strain evidence="1 2">CCE9901</strain>
    </source>
</reference>
<dbReference type="KEGG" id="olu:OSTLU_27680"/>
<dbReference type="EMBL" id="CP000595">
    <property type="protein sequence ID" value="ABO99836.1"/>
    <property type="molecule type" value="Genomic_DNA"/>
</dbReference>
<dbReference type="RefSeq" id="XP_001421543.1">
    <property type="nucleotide sequence ID" value="XM_001421506.1"/>
</dbReference>
<dbReference type="AlphaFoldDB" id="A4S804"/>
<dbReference type="Gramene" id="ABO99836">
    <property type="protein sequence ID" value="ABO99836"/>
    <property type="gene ID" value="OSTLU_27680"/>
</dbReference>
<name>A4S804_OSTLU</name>